<feature type="region of interest" description="Disordered" evidence="2">
    <location>
        <begin position="436"/>
        <end position="511"/>
    </location>
</feature>
<gene>
    <name evidence="4" type="ORF">KCH_30090</name>
</gene>
<accession>A0A066Z4Y8</accession>
<protein>
    <recommendedName>
        <fullName evidence="3">PPE domain-containing protein</fullName>
    </recommendedName>
</protein>
<dbReference type="PATRIC" id="fig|1348663.4.peg.2891"/>
<comment type="similarity">
    <text evidence="1">Belongs to the mycobacterial PPE family.</text>
</comment>
<dbReference type="HOGENOM" id="CLU_586488_0_0_11"/>
<reference evidence="4 5" key="1">
    <citation type="submission" date="2014-05" db="EMBL/GenBank/DDBJ databases">
        <title>Draft Genome Sequence of Kitasatospora cheerisanensis KCTC 2395.</title>
        <authorList>
            <person name="Nam D.H."/>
        </authorList>
    </citation>
    <scope>NUCLEOTIDE SEQUENCE [LARGE SCALE GENOMIC DNA]</scope>
    <source>
        <strain evidence="4 5">KCTC 2395</strain>
    </source>
</reference>
<dbReference type="InterPro" id="IPR000030">
    <property type="entry name" value="PPE_dom"/>
</dbReference>
<feature type="compositionally biased region" description="Pro residues" evidence="2">
    <location>
        <begin position="214"/>
        <end position="231"/>
    </location>
</feature>
<feature type="compositionally biased region" description="Gly residues" evidence="2">
    <location>
        <begin position="436"/>
        <end position="478"/>
    </location>
</feature>
<evidence type="ECO:0000313" key="5">
    <source>
        <dbReference type="Proteomes" id="UP000027178"/>
    </source>
</evidence>
<organism evidence="4 5">
    <name type="scientific">Kitasatospora cheerisanensis KCTC 2395</name>
    <dbReference type="NCBI Taxonomy" id="1348663"/>
    <lineage>
        <taxon>Bacteria</taxon>
        <taxon>Bacillati</taxon>
        <taxon>Actinomycetota</taxon>
        <taxon>Actinomycetes</taxon>
        <taxon>Kitasatosporales</taxon>
        <taxon>Streptomycetaceae</taxon>
        <taxon>Kitasatospora</taxon>
    </lineage>
</organism>
<feature type="compositionally biased region" description="Pro residues" evidence="2">
    <location>
        <begin position="244"/>
        <end position="253"/>
    </location>
</feature>
<feature type="region of interest" description="Disordered" evidence="2">
    <location>
        <begin position="183"/>
        <end position="268"/>
    </location>
</feature>
<dbReference type="EMBL" id="JNBY01000086">
    <property type="protein sequence ID" value="KDN85190.1"/>
    <property type="molecule type" value="Genomic_DNA"/>
</dbReference>
<dbReference type="Gene3D" id="1.20.1260.20">
    <property type="entry name" value="PPE superfamily"/>
    <property type="match status" value="1"/>
</dbReference>
<dbReference type="SUPFAM" id="SSF140459">
    <property type="entry name" value="PE/PPE dimer-like"/>
    <property type="match status" value="1"/>
</dbReference>
<dbReference type="InterPro" id="IPR038332">
    <property type="entry name" value="PPE_sf"/>
</dbReference>
<name>A0A066Z4Y8_9ACTN</name>
<dbReference type="AlphaFoldDB" id="A0A066Z4Y8"/>
<evidence type="ECO:0000259" key="3">
    <source>
        <dbReference type="Pfam" id="PF00823"/>
    </source>
</evidence>
<dbReference type="Pfam" id="PF00823">
    <property type="entry name" value="PPE"/>
    <property type="match status" value="1"/>
</dbReference>
<sequence>MADRIHEFEQQALIPLKGMVSNARPENLTSAAEHWGMASTDLQSAAAELQQAVEHAMSNWDGAAAQGFAAKAAQIQTSLSNTAEHAAKTSSAMHLAANALRATKDQMSQISVPSHLDSGLKFIGDLGDRSDAQFKADLAAGMDRFSAVNKNYDELSATEIQHQYAIGTMEYLAPYYEQAAAQMPAPDDGQGQWEGGQPYPPKPDDPGGKGSIPPVSPPPPMLPPKLPPQQTNPPGFVPGHQPTVPTPGVPQPTDPGQHKETIYPGIDPVRPVTPPSTGLDGWKPPETGGGLPGVPGGGLPGGVGTLPGPGTGGGGIGGGGIGGGGIVPGIGGGGYIPGGGSGGGRTGGLGTGGLGTGGGSGTGKAGGAGGVGGAGKVGGAGAGGAGTGAGAAGGRGATGAGGMGGMHGGGMGGAGGAKGGGAKGGSGLVRKAGGTIGGAKAGGAGGRAFTEGGSGIGKGRGAGQGGAAGMHGAPGSGGANRKKKNEGHRPDYLTEDEETWRGGTANPPVIE</sequence>
<feature type="compositionally biased region" description="Low complexity" evidence="2">
    <location>
        <begin position="232"/>
        <end position="243"/>
    </location>
</feature>
<comment type="caution">
    <text evidence="4">The sequence shown here is derived from an EMBL/GenBank/DDBJ whole genome shotgun (WGS) entry which is preliminary data.</text>
</comment>
<keyword evidence="5" id="KW-1185">Reference proteome</keyword>
<evidence type="ECO:0000256" key="2">
    <source>
        <dbReference type="SAM" id="MobiDB-lite"/>
    </source>
</evidence>
<feature type="domain" description="PPE" evidence="3">
    <location>
        <begin position="19"/>
        <end position="109"/>
    </location>
</feature>
<evidence type="ECO:0000313" key="4">
    <source>
        <dbReference type="EMBL" id="KDN85190.1"/>
    </source>
</evidence>
<proteinExistence type="inferred from homology"/>
<evidence type="ECO:0000256" key="1">
    <source>
        <dbReference type="ARBA" id="ARBA00010652"/>
    </source>
</evidence>
<dbReference type="RefSeq" id="WP_051653069.1">
    <property type="nucleotide sequence ID" value="NZ_KK853997.1"/>
</dbReference>
<dbReference type="OrthoDB" id="3872984at2"/>
<dbReference type="Proteomes" id="UP000027178">
    <property type="component" value="Unassembled WGS sequence"/>
</dbReference>
<dbReference type="eggNOG" id="ENOG5030J7H">
    <property type="taxonomic scope" value="Bacteria"/>
</dbReference>